<dbReference type="InterPro" id="IPR004769">
    <property type="entry name" value="Pur_lyase"/>
</dbReference>
<dbReference type="GO" id="GO:0016829">
    <property type="term" value="F:lyase activity"/>
    <property type="evidence" value="ECO:0007669"/>
    <property type="project" value="UniProtKB-KW"/>
</dbReference>
<evidence type="ECO:0000256" key="11">
    <source>
        <dbReference type="RuleBase" id="RU361172"/>
    </source>
</evidence>
<sequence length="435" mass="48524">MIDRYLTPEMKSLWSEASKYRAWLKVELAAMDAQANHGEVPREAHTALVQKSEADPLDDAFALKVAEIEAVTRHDIVAFTRALTDRYGDEARFIHHGLTSTDVVDTAQNLLLDEALGLIVADVETLREVCRTQAVAYKHTPTVGRTHGIHAEPMTFGLKFLNWMTALDRDLERLNAARRRVQVVMLSGSVGTYAHVSPRVEEEVAGRWGWQAAPVTNQTLARDRHAEVLSALAILGTTLEKIAVEIRHLQRSEVREAMEPFGKGQTGSSSMPHKKNPILTENVTGFARLLRGYLTTGLENVALWHERDISHSSAERIILPDATAAASYATRRLTGVLRDLVVFPERMLRNLNDLGGLVFSQRVLHALIDEKGMSREAAYGLVQRNALQSWETGEGLRDLLKADPENPLGDAELDAAFDLAWYLRHVDDIYARFGL</sequence>
<dbReference type="InterPro" id="IPR020557">
    <property type="entry name" value="Fumarate_lyase_CS"/>
</dbReference>
<dbReference type="InterPro" id="IPR024083">
    <property type="entry name" value="Fumarase/histidase_N"/>
</dbReference>
<evidence type="ECO:0000256" key="7">
    <source>
        <dbReference type="ARBA" id="ARBA00024477"/>
    </source>
</evidence>
<evidence type="ECO:0000313" key="14">
    <source>
        <dbReference type="Proteomes" id="UP001595979"/>
    </source>
</evidence>
<dbReference type="EC" id="4.3.2.2" evidence="4 10"/>
<evidence type="ECO:0000256" key="3">
    <source>
        <dbReference type="ARBA" id="ARBA00008273"/>
    </source>
</evidence>
<dbReference type="InterPro" id="IPR022761">
    <property type="entry name" value="Fumarate_lyase_N"/>
</dbReference>
<evidence type="ECO:0000256" key="9">
    <source>
        <dbReference type="ARBA" id="ARBA00049115"/>
    </source>
</evidence>
<reference evidence="14" key="1">
    <citation type="journal article" date="2019" name="Int. J. Syst. Evol. Microbiol.">
        <title>The Global Catalogue of Microorganisms (GCM) 10K type strain sequencing project: providing services to taxonomists for standard genome sequencing and annotation.</title>
        <authorList>
            <consortium name="The Broad Institute Genomics Platform"/>
            <consortium name="The Broad Institute Genome Sequencing Center for Infectious Disease"/>
            <person name="Wu L."/>
            <person name="Ma J."/>
        </authorList>
    </citation>
    <scope>NUCLEOTIDE SEQUENCE [LARGE SCALE GENOMIC DNA]</scope>
    <source>
        <strain evidence="14">CGMCC 1.15053</strain>
    </source>
</reference>
<dbReference type="InterPro" id="IPR008948">
    <property type="entry name" value="L-Aspartase-like"/>
</dbReference>
<evidence type="ECO:0000313" key="13">
    <source>
        <dbReference type="EMBL" id="MFC5848179.1"/>
    </source>
</evidence>
<evidence type="ECO:0000256" key="2">
    <source>
        <dbReference type="ARBA" id="ARBA00004734"/>
    </source>
</evidence>
<dbReference type="RefSeq" id="WP_380047972.1">
    <property type="nucleotide sequence ID" value="NZ_JBHSOH010000006.1"/>
</dbReference>
<dbReference type="InterPro" id="IPR019468">
    <property type="entry name" value="AdenyloSucc_lyase_C"/>
</dbReference>
<dbReference type="EMBL" id="JBHSOH010000006">
    <property type="protein sequence ID" value="MFC5848179.1"/>
    <property type="molecule type" value="Genomic_DNA"/>
</dbReference>
<organism evidence="13 14">
    <name type="scientific">Deinococcus petrolearius</name>
    <dbReference type="NCBI Taxonomy" id="1751295"/>
    <lineage>
        <taxon>Bacteria</taxon>
        <taxon>Thermotogati</taxon>
        <taxon>Deinococcota</taxon>
        <taxon>Deinococci</taxon>
        <taxon>Deinococcales</taxon>
        <taxon>Deinococcaceae</taxon>
        <taxon>Deinococcus</taxon>
    </lineage>
</organism>
<dbReference type="SUPFAM" id="SSF48557">
    <property type="entry name" value="L-aspartase-like"/>
    <property type="match status" value="1"/>
</dbReference>
<dbReference type="Gene3D" id="1.10.275.10">
    <property type="entry name" value="Fumarase/aspartase (N-terminal domain)"/>
    <property type="match status" value="1"/>
</dbReference>
<protein>
    <recommendedName>
        <fullName evidence="5 10">Adenylosuccinate lyase</fullName>
        <shortName evidence="11">ASL</shortName>
        <ecNumber evidence="4 10">4.3.2.2</ecNumber>
    </recommendedName>
    <alternativeName>
        <fullName evidence="8 11">Adenylosuccinase</fullName>
    </alternativeName>
</protein>
<dbReference type="PANTHER" id="PTHR43172:SF1">
    <property type="entry name" value="ADENYLOSUCCINATE LYASE"/>
    <property type="match status" value="1"/>
</dbReference>
<dbReference type="PRINTS" id="PR00145">
    <property type="entry name" value="ARGSUCLYASE"/>
</dbReference>
<evidence type="ECO:0000256" key="5">
    <source>
        <dbReference type="ARBA" id="ARBA00017058"/>
    </source>
</evidence>
<comment type="pathway">
    <text evidence="1 11">Purine metabolism; IMP biosynthesis via de novo pathway; 5-amino-1-(5-phospho-D-ribosyl)imidazole-4-carboxamide from 5-amino-1-(5-phospho-D-ribosyl)imidazole-4-carboxylate: step 2/2.</text>
</comment>
<evidence type="ECO:0000259" key="12">
    <source>
        <dbReference type="SMART" id="SM00998"/>
    </source>
</evidence>
<evidence type="ECO:0000256" key="6">
    <source>
        <dbReference type="ARBA" id="ARBA00023239"/>
    </source>
</evidence>
<gene>
    <name evidence="13" type="primary">purB</name>
    <name evidence="13" type="ORF">ACFPQ6_07625</name>
</gene>
<comment type="catalytic activity">
    <reaction evidence="7">
        <text>(2S)-2-[5-amino-1-(5-phospho-beta-D-ribosyl)imidazole-4-carboxamido]succinate = 5-amino-1-(5-phospho-beta-D-ribosyl)imidazole-4-carboxamide + fumarate</text>
        <dbReference type="Rhea" id="RHEA:23920"/>
        <dbReference type="ChEBI" id="CHEBI:29806"/>
        <dbReference type="ChEBI" id="CHEBI:58443"/>
        <dbReference type="ChEBI" id="CHEBI:58475"/>
        <dbReference type="EC" id="4.3.2.2"/>
    </reaction>
    <physiologicalReaction direction="left-to-right" evidence="7">
        <dbReference type="Rhea" id="RHEA:23921"/>
    </physiologicalReaction>
</comment>
<dbReference type="CDD" id="cd01360">
    <property type="entry name" value="Adenylsuccinate_lyase_1"/>
    <property type="match status" value="1"/>
</dbReference>
<dbReference type="InterPro" id="IPR000362">
    <property type="entry name" value="Fumarate_lyase_fam"/>
</dbReference>
<accession>A0ABW1DIS1</accession>
<keyword evidence="11" id="KW-0658">Purine biosynthesis</keyword>
<name>A0ABW1DIS1_9DEIO</name>
<proteinExistence type="inferred from homology"/>
<dbReference type="Pfam" id="PF00206">
    <property type="entry name" value="Lyase_1"/>
    <property type="match status" value="1"/>
</dbReference>
<keyword evidence="14" id="KW-1185">Reference proteome</keyword>
<evidence type="ECO:0000256" key="1">
    <source>
        <dbReference type="ARBA" id="ARBA00004706"/>
    </source>
</evidence>
<dbReference type="PRINTS" id="PR00149">
    <property type="entry name" value="FUMRATELYASE"/>
</dbReference>
<comment type="catalytic activity">
    <reaction evidence="9">
        <text>N(6)-(1,2-dicarboxyethyl)-AMP = fumarate + AMP</text>
        <dbReference type="Rhea" id="RHEA:16853"/>
        <dbReference type="ChEBI" id="CHEBI:29806"/>
        <dbReference type="ChEBI" id="CHEBI:57567"/>
        <dbReference type="ChEBI" id="CHEBI:456215"/>
        <dbReference type="EC" id="4.3.2.2"/>
    </reaction>
    <physiologicalReaction direction="left-to-right" evidence="9">
        <dbReference type="Rhea" id="RHEA:16854"/>
    </physiologicalReaction>
</comment>
<keyword evidence="6 11" id="KW-0456">Lyase</keyword>
<comment type="caution">
    <text evidence="13">The sequence shown here is derived from an EMBL/GenBank/DDBJ whole genome shotgun (WGS) entry which is preliminary data.</text>
</comment>
<dbReference type="NCBIfam" id="TIGR00928">
    <property type="entry name" value="purB"/>
    <property type="match status" value="1"/>
</dbReference>
<dbReference type="Proteomes" id="UP001595979">
    <property type="component" value="Unassembled WGS sequence"/>
</dbReference>
<comment type="pathway">
    <text evidence="2 11">Purine metabolism; AMP biosynthesis via de novo pathway; AMP from IMP: step 2/2.</text>
</comment>
<comment type="similarity">
    <text evidence="3 11">Belongs to the lyase 1 family. Adenylosuccinate lyase subfamily.</text>
</comment>
<dbReference type="PANTHER" id="PTHR43172">
    <property type="entry name" value="ADENYLOSUCCINATE LYASE"/>
    <property type="match status" value="1"/>
</dbReference>
<evidence type="ECO:0000256" key="8">
    <source>
        <dbReference type="ARBA" id="ARBA00030717"/>
    </source>
</evidence>
<dbReference type="Pfam" id="PF10397">
    <property type="entry name" value="ADSL_C"/>
    <property type="match status" value="1"/>
</dbReference>
<feature type="domain" description="Adenylosuccinate lyase C-terminal" evidence="12">
    <location>
        <begin position="355"/>
        <end position="434"/>
    </location>
</feature>
<dbReference type="Gene3D" id="1.10.40.30">
    <property type="entry name" value="Fumarase/aspartase (C-terminal domain)"/>
    <property type="match status" value="1"/>
</dbReference>
<evidence type="ECO:0000256" key="4">
    <source>
        <dbReference type="ARBA" id="ARBA00012339"/>
    </source>
</evidence>
<dbReference type="SMART" id="SM00998">
    <property type="entry name" value="ADSL_C"/>
    <property type="match status" value="1"/>
</dbReference>
<evidence type="ECO:0000256" key="10">
    <source>
        <dbReference type="NCBIfam" id="TIGR00928"/>
    </source>
</evidence>
<dbReference type="Gene3D" id="1.20.200.10">
    <property type="entry name" value="Fumarase/aspartase (Central domain)"/>
    <property type="match status" value="1"/>
</dbReference>
<dbReference type="PROSITE" id="PS00163">
    <property type="entry name" value="FUMARATE_LYASES"/>
    <property type="match status" value="1"/>
</dbReference>